<dbReference type="Pfam" id="PF07690">
    <property type="entry name" value="MFS_1"/>
    <property type="match status" value="1"/>
</dbReference>
<evidence type="ECO:0000256" key="6">
    <source>
        <dbReference type="SAM" id="Phobius"/>
    </source>
</evidence>
<dbReference type="SUPFAM" id="SSF103473">
    <property type="entry name" value="MFS general substrate transporter"/>
    <property type="match status" value="1"/>
</dbReference>
<dbReference type="InterPro" id="IPR011701">
    <property type="entry name" value="MFS"/>
</dbReference>
<proteinExistence type="predicted"/>
<dbReference type="InterPro" id="IPR050930">
    <property type="entry name" value="MFS_Vesicular_Transporter"/>
</dbReference>
<reference evidence="7" key="1">
    <citation type="journal article" date="2017" name="Parasit. Vectors">
        <title>Sialotranscriptomics of Rhipicephalus zambeziensis reveals intricate expression profiles of secretory proteins and suggests tight temporal transcriptional regulation during blood-feeding.</title>
        <authorList>
            <person name="de Castro M.H."/>
            <person name="de Klerk D."/>
            <person name="Pienaar R."/>
            <person name="Rees D.J.G."/>
            <person name="Mans B.J."/>
        </authorList>
    </citation>
    <scope>NUCLEOTIDE SEQUENCE</scope>
    <source>
        <tissue evidence="7">Salivary glands</tissue>
    </source>
</reference>
<feature type="transmembrane region" description="Helical" evidence="6">
    <location>
        <begin position="146"/>
        <end position="165"/>
    </location>
</feature>
<keyword evidence="2" id="KW-0813">Transport</keyword>
<dbReference type="InterPro" id="IPR036259">
    <property type="entry name" value="MFS_trans_sf"/>
</dbReference>
<dbReference type="EMBL" id="GFPF01013303">
    <property type="protein sequence ID" value="MAA24449.1"/>
    <property type="molecule type" value="Transcribed_RNA"/>
</dbReference>
<evidence type="ECO:0000313" key="7">
    <source>
        <dbReference type="EMBL" id="MAA24449.1"/>
    </source>
</evidence>
<feature type="transmembrane region" description="Helical" evidence="6">
    <location>
        <begin position="47"/>
        <end position="70"/>
    </location>
</feature>
<dbReference type="Gene3D" id="1.20.1250.20">
    <property type="entry name" value="MFS general substrate transporter like domains"/>
    <property type="match status" value="1"/>
</dbReference>
<evidence type="ECO:0000256" key="4">
    <source>
        <dbReference type="ARBA" id="ARBA00022989"/>
    </source>
</evidence>
<dbReference type="PANTHER" id="PTHR23506">
    <property type="entry name" value="GH10249P"/>
    <property type="match status" value="1"/>
</dbReference>
<dbReference type="GO" id="GO:0022857">
    <property type="term" value="F:transmembrane transporter activity"/>
    <property type="evidence" value="ECO:0007669"/>
    <property type="project" value="InterPro"/>
</dbReference>
<name>A0A224Z7Y2_9ACAR</name>
<dbReference type="GO" id="GO:0016020">
    <property type="term" value="C:membrane"/>
    <property type="evidence" value="ECO:0007669"/>
    <property type="project" value="UniProtKB-SubCell"/>
</dbReference>
<protein>
    <submittedName>
        <fullName evidence="7">Vesicular amine transporter</fullName>
    </submittedName>
</protein>
<feature type="transmembrane region" description="Helical" evidence="6">
    <location>
        <begin position="207"/>
        <end position="226"/>
    </location>
</feature>
<feature type="transmembrane region" description="Helical" evidence="6">
    <location>
        <begin position="82"/>
        <end position="101"/>
    </location>
</feature>
<keyword evidence="3 6" id="KW-0812">Transmembrane</keyword>
<dbReference type="PANTHER" id="PTHR23506:SF26">
    <property type="entry name" value="MFS-TYPE TRANSPORTER SLC18B1"/>
    <property type="match status" value="1"/>
</dbReference>
<evidence type="ECO:0000256" key="2">
    <source>
        <dbReference type="ARBA" id="ARBA00022448"/>
    </source>
</evidence>
<keyword evidence="5 6" id="KW-0472">Membrane</keyword>
<organism evidence="7">
    <name type="scientific">Rhipicephalus zambeziensis</name>
    <dbReference type="NCBI Taxonomy" id="60191"/>
    <lineage>
        <taxon>Eukaryota</taxon>
        <taxon>Metazoa</taxon>
        <taxon>Ecdysozoa</taxon>
        <taxon>Arthropoda</taxon>
        <taxon>Chelicerata</taxon>
        <taxon>Arachnida</taxon>
        <taxon>Acari</taxon>
        <taxon>Parasitiformes</taxon>
        <taxon>Ixodida</taxon>
        <taxon>Ixodoidea</taxon>
        <taxon>Ixodidae</taxon>
        <taxon>Rhipicephalinae</taxon>
        <taxon>Rhipicephalus</taxon>
        <taxon>Rhipicephalus</taxon>
    </lineage>
</organism>
<evidence type="ECO:0000256" key="1">
    <source>
        <dbReference type="ARBA" id="ARBA00004141"/>
    </source>
</evidence>
<evidence type="ECO:0000256" key="3">
    <source>
        <dbReference type="ARBA" id="ARBA00022692"/>
    </source>
</evidence>
<accession>A0A224Z7Y2</accession>
<feature type="transmembrane region" description="Helical" evidence="6">
    <location>
        <begin position="177"/>
        <end position="201"/>
    </location>
</feature>
<dbReference type="AlphaFoldDB" id="A0A224Z7Y2"/>
<comment type="subcellular location">
    <subcellularLocation>
        <location evidence="1">Membrane</location>
        <topology evidence="1">Multi-pass membrane protein</topology>
    </subcellularLocation>
</comment>
<keyword evidence="4 6" id="KW-1133">Transmembrane helix</keyword>
<feature type="transmembrane region" description="Helical" evidence="6">
    <location>
        <begin position="113"/>
        <end position="134"/>
    </location>
</feature>
<sequence>MPSTRDAKEKDEKMRRLQEKLPLKSCGLRRQSALSVKDSWHWLRSNLWVLPLMLTHIWLSAGQSLLQPFFPPLASTKAIPAWKYGFTFSSFKAFIGIGSLASQSLIAWTSSKFAYLLGLTGFFLACVCFALLYWCPNAESLLGGSIAAACLGGFMEGVYIVTLYAMCTDTFLHNKGVIIAMMDGMYGMGCMLGSVVGGALIDLWAFPLPYFVCGILLMGAMPYFMAKGTTPQIQRTGKFLVNCTKNKYVSCFYNYVLST</sequence>
<evidence type="ECO:0000256" key="5">
    <source>
        <dbReference type="ARBA" id="ARBA00023136"/>
    </source>
</evidence>